<comment type="caution">
    <text evidence="1">The sequence shown here is derived from an EMBL/GenBank/DDBJ whole genome shotgun (WGS) entry which is preliminary data.</text>
</comment>
<reference evidence="1 2" key="1">
    <citation type="submission" date="2018-04" db="EMBL/GenBank/DDBJ databases">
        <title>Genomic Encyclopedia of Type Strains, Phase III (KMG-III): the genomes of soil and plant-associated and newly described type strains.</title>
        <authorList>
            <person name="Whitman W."/>
        </authorList>
    </citation>
    <scope>NUCLEOTIDE SEQUENCE [LARGE SCALE GENOMIC DNA]</scope>
    <source>
        <strain evidence="1 2">NW12</strain>
    </source>
</reference>
<accession>A0A2T4YQJ3</accession>
<dbReference type="AlphaFoldDB" id="A0A2T4YQJ3"/>
<gene>
    <name evidence="1" type="ORF">C8J24_2012</name>
</gene>
<keyword evidence="2" id="KW-1185">Reference proteome</keyword>
<name>A0A2T4YQJ3_9SPHN</name>
<dbReference type="Proteomes" id="UP000240996">
    <property type="component" value="Unassembled WGS sequence"/>
</dbReference>
<evidence type="ECO:0000313" key="2">
    <source>
        <dbReference type="Proteomes" id="UP000240996"/>
    </source>
</evidence>
<dbReference type="RefSeq" id="WP_031394982.1">
    <property type="nucleotide sequence ID" value="NZ_CP098762.1"/>
</dbReference>
<sequence>MDPDDAPSRPDDFLDALVRQDIDSLSVAELDARITVLQGEIARCQLKKDRAISHRASADDLFRR</sequence>
<organism evidence="1 2">
    <name type="scientific">Sphingomonas aerolata</name>
    <dbReference type="NCBI Taxonomy" id="185951"/>
    <lineage>
        <taxon>Bacteria</taxon>
        <taxon>Pseudomonadati</taxon>
        <taxon>Pseudomonadota</taxon>
        <taxon>Alphaproteobacteria</taxon>
        <taxon>Sphingomonadales</taxon>
        <taxon>Sphingomonadaceae</taxon>
        <taxon>Sphingomonas</taxon>
    </lineage>
</organism>
<dbReference type="Pfam" id="PF06698">
    <property type="entry name" value="DUF1192"/>
    <property type="match status" value="1"/>
</dbReference>
<dbReference type="InterPro" id="IPR009579">
    <property type="entry name" value="DUF1192"/>
</dbReference>
<protein>
    <submittedName>
        <fullName evidence="1">Uncharacterized protein DUF1192</fullName>
    </submittedName>
</protein>
<proteinExistence type="predicted"/>
<dbReference type="EMBL" id="PZZN01000002">
    <property type="protein sequence ID" value="PTM45782.1"/>
    <property type="molecule type" value="Genomic_DNA"/>
</dbReference>
<evidence type="ECO:0000313" key="1">
    <source>
        <dbReference type="EMBL" id="PTM45782.1"/>
    </source>
</evidence>
<dbReference type="GeneID" id="93690847"/>